<feature type="binding site" evidence="12">
    <location>
        <position position="47"/>
    </location>
    <ligand>
        <name>ATP</name>
        <dbReference type="ChEBI" id="CHEBI:30616"/>
    </ligand>
</feature>
<dbReference type="PANTHER" id="PTHR22984">
    <property type="entry name" value="SERINE/THREONINE-PROTEIN KINASE PIM"/>
    <property type="match status" value="1"/>
</dbReference>
<evidence type="ECO:0000313" key="15">
    <source>
        <dbReference type="Proteomes" id="UP000327468"/>
    </source>
</evidence>
<dbReference type="PANTHER" id="PTHR22984:SF11">
    <property type="entry name" value="AURORA KINASE-RELATED"/>
    <property type="match status" value="1"/>
</dbReference>
<dbReference type="InterPro" id="IPR008271">
    <property type="entry name" value="Ser/Thr_kinase_AS"/>
</dbReference>
<dbReference type="GO" id="GO:0007346">
    <property type="term" value="P:regulation of mitotic cell cycle"/>
    <property type="evidence" value="ECO:0007669"/>
    <property type="project" value="TreeGrafter"/>
</dbReference>
<sequence>MANGPERHTAPLEVALMKMVSNPFLCENVLELLEWFEMSDCYVLIQEWPSPCMHVCEFCKRHKSRLSEPLARHIMRQVVQAAHHCCDCGVLHRDIKAQNLLINTDTLDIKLIDFGCGELLKDTPTQDMQALGLSAQWICEGEYLDRPATIWSLGVLLFSLASKDLPFQNEDNNVYQNMCSRLSGGCRDLIGWCLEQDPHSRPTFEEILSHEWFTGLRNKVKIILREANRPNYNALRTV</sequence>
<evidence type="ECO:0000256" key="7">
    <source>
        <dbReference type="ARBA" id="ARBA00022777"/>
    </source>
</evidence>
<dbReference type="GO" id="GO:0005737">
    <property type="term" value="C:cytoplasm"/>
    <property type="evidence" value="ECO:0007669"/>
    <property type="project" value="TreeGrafter"/>
</dbReference>
<dbReference type="EC" id="2.7.11.1" evidence="2"/>
<evidence type="ECO:0000256" key="6">
    <source>
        <dbReference type="ARBA" id="ARBA00022741"/>
    </source>
</evidence>
<keyword evidence="3" id="KW-0723">Serine/threonine-protein kinase</keyword>
<keyword evidence="8 12" id="KW-0067">ATP-binding</keyword>
<accession>A0A5N5PCF1</accession>
<dbReference type="Proteomes" id="UP000327468">
    <property type="component" value="Chromosome 5"/>
</dbReference>
<feature type="active site" description="Proton acceptor" evidence="11">
    <location>
        <position position="94"/>
    </location>
</feature>
<feature type="domain" description="Protein kinase" evidence="13">
    <location>
        <begin position="1"/>
        <end position="213"/>
    </location>
</feature>
<evidence type="ECO:0000256" key="9">
    <source>
        <dbReference type="ARBA" id="ARBA00047899"/>
    </source>
</evidence>
<name>A0A5N5PCF1_PANHP</name>
<dbReference type="InterPro" id="IPR011009">
    <property type="entry name" value="Kinase-like_dom_sf"/>
</dbReference>
<dbReference type="SMART" id="SM00220">
    <property type="entry name" value="S_TKc"/>
    <property type="match status" value="1"/>
</dbReference>
<organism evidence="14 15">
    <name type="scientific">Pangasianodon hypophthalmus</name>
    <name type="common">Striped catfish</name>
    <name type="synonym">Helicophagus hypophthalmus</name>
    <dbReference type="NCBI Taxonomy" id="310915"/>
    <lineage>
        <taxon>Eukaryota</taxon>
        <taxon>Metazoa</taxon>
        <taxon>Chordata</taxon>
        <taxon>Craniata</taxon>
        <taxon>Vertebrata</taxon>
        <taxon>Euteleostomi</taxon>
        <taxon>Actinopterygii</taxon>
        <taxon>Neopterygii</taxon>
        <taxon>Teleostei</taxon>
        <taxon>Ostariophysi</taxon>
        <taxon>Siluriformes</taxon>
        <taxon>Pangasiidae</taxon>
        <taxon>Pangasianodon</taxon>
    </lineage>
</organism>
<comment type="catalytic activity">
    <reaction evidence="10">
        <text>L-seryl-[protein] + ATP = O-phospho-L-seryl-[protein] + ADP + H(+)</text>
        <dbReference type="Rhea" id="RHEA:17989"/>
        <dbReference type="Rhea" id="RHEA-COMP:9863"/>
        <dbReference type="Rhea" id="RHEA-COMP:11604"/>
        <dbReference type="ChEBI" id="CHEBI:15378"/>
        <dbReference type="ChEBI" id="CHEBI:29999"/>
        <dbReference type="ChEBI" id="CHEBI:30616"/>
        <dbReference type="ChEBI" id="CHEBI:83421"/>
        <dbReference type="ChEBI" id="CHEBI:456216"/>
        <dbReference type="EC" id="2.7.11.1"/>
    </reaction>
</comment>
<evidence type="ECO:0000256" key="3">
    <source>
        <dbReference type="ARBA" id="ARBA00022527"/>
    </source>
</evidence>
<evidence type="ECO:0000256" key="12">
    <source>
        <dbReference type="PIRSR" id="PIRSR037993-2"/>
    </source>
</evidence>
<evidence type="ECO:0000256" key="4">
    <source>
        <dbReference type="ARBA" id="ARBA00022553"/>
    </source>
</evidence>
<evidence type="ECO:0000313" key="14">
    <source>
        <dbReference type="EMBL" id="KAB5577304.1"/>
    </source>
</evidence>
<dbReference type="Gene3D" id="1.10.510.10">
    <property type="entry name" value="Transferase(Phosphotransferase) domain 1"/>
    <property type="match status" value="1"/>
</dbReference>
<reference evidence="14 15" key="1">
    <citation type="submission" date="2019-06" db="EMBL/GenBank/DDBJ databases">
        <title>A chromosome-scale genome assembly of the striped catfish, Pangasianodon hypophthalmus.</title>
        <authorList>
            <person name="Wen M."/>
            <person name="Zahm M."/>
            <person name="Roques C."/>
            <person name="Cabau C."/>
            <person name="Klopp C."/>
            <person name="Donnadieu C."/>
            <person name="Jouanno E."/>
            <person name="Avarre J.-C."/>
            <person name="Campet M."/>
            <person name="Ha T.T.T."/>
            <person name="Dugue R."/>
            <person name="Lampietro C."/>
            <person name="Louis A."/>
            <person name="Herpin A."/>
            <person name="Echchiki A."/>
            <person name="Berthelot C."/>
            <person name="Parey E."/>
            <person name="Roest-Crollius H."/>
            <person name="Braasch I."/>
            <person name="Postlethwait J."/>
            <person name="Bobe J."/>
            <person name="Montfort J."/>
            <person name="Bouchez O."/>
            <person name="Begum T."/>
            <person name="Schartl M."/>
            <person name="Guiguen Y."/>
        </authorList>
    </citation>
    <scope>NUCLEOTIDE SEQUENCE [LARGE SCALE GENOMIC DNA]</scope>
    <source>
        <strain evidence="14 15">Indonesia</strain>
        <tissue evidence="14">Blood</tissue>
    </source>
</reference>
<evidence type="ECO:0000256" key="8">
    <source>
        <dbReference type="ARBA" id="ARBA00022840"/>
    </source>
</evidence>
<dbReference type="SUPFAM" id="SSF56112">
    <property type="entry name" value="Protein kinase-like (PK-like)"/>
    <property type="match status" value="1"/>
</dbReference>
<evidence type="ECO:0000256" key="1">
    <source>
        <dbReference type="ARBA" id="ARBA00005505"/>
    </source>
</evidence>
<dbReference type="InterPro" id="IPR000719">
    <property type="entry name" value="Prot_kinase_dom"/>
</dbReference>
<keyword evidence="4" id="KW-0597">Phosphoprotein</keyword>
<dbReference type="Gene3D" id="3.30.200.20">
    <property type="entry name" value="Phosphorylase Kinase, domain 1"/>
    <property type="match status" value="1"/>
</dbReference>
<evidence type="ECO:0000256" key="11">
    <source>
        <dbReference type="PIRSR" id="PIRSR037993-1"/>
    </source>
</evidence>
<keyword evidence="6" id="KW-0547">Nucleotide-binding</keyword>
<dbReference type="InterPro" id="IPR017348">
    <property type="entry name" value="PIM1/2/3"/>
</dbReference>
<comment type="catalytic activity">
    <reaction evidence="9">
        <text>L-threonyl-[protein] + ATP = O-phospho-L-threonyl-[protein] + ADP + H(+)</text>
        <dbReference type="Rhea" id="RHEA:46608"/>
        <dbReference type="Rhea" id="RHEA-COMP:11060"/>
        <dbReference type="Rhea" id="RHEA-COMP:11605"/>
        <dbReference type="ChEBI" id="CHEBI:15378"/>
        <dbReference type="ChEBI" id="CHEBI:30013"/>
        <dbReference type="ChEBI" id="CHEBI:30616"/>
        <dbReference type="ChEBI" id="CHEBI:61977"/>
        <dbReference type="ChEBI" id="CHEBI:456216"/>
        <dbReference type="EC" id="2.7.11.1"/>
    </reaction>
</comment>
<evidence type="ECO:0000256" key="2">
    <source>
        <dbReference type="ARBA" id="ARBA00012513"/>
    </source>
</evidence>
<protein>
    <recommendedName>
        <fullName evidence="2">non-specific serine/threonine protein kinase</fullName>
        <ecNumber evidence="2">2.7.11.1</ecNumber>
    </recommendedName>
</protein>
<dbReference type="Pfam" id="PF00069">
    <property type="entry name" value="Pkinase"/>
    <property type="match status" value="1"/>
</dbReference>
<evidence type="ECO:0000259" key="13">
    <source>
        <dbReference type="PROSITE" id="PS50011"/>
    </source>
</evidence>
<keyword evidence="7" id="KW-0418">Kinase</keyword>
<keyword evidence="15" id="KW-1185">Reference proteome</keyword>
<evidence type="ECO:0000256" key="10">
    <source>
        <dbReference type="ARBA" id="ARBA00048679"/>
    </source>
</evidence>
<dbReference type="InterPro" id="IPR051138">
    <property type="entry name" value="PIM_Ser/Thr_kinase"/>
</dbReference>
<dbReference type="PIRSF" id="PIRSF037993">
    <property type="entry name" value="STPK_Pim-1"/>
    <property type="match status" value="1"/>
</dbReference>
<proteinExistence type="inferred from homology"/>
<dbReference type="GO" id="GO:0005524">
    <property type="term" value="F:ATP binding"/>
    <property type="evidence" value="ECO:0007669"/>
    <property type="project" value="UniProtKB-KW"/>
</dbReference>
<evidence type="ECO:0000256" key="5">
    <source>
        <dbReference type="ARBA" id="ARBA00022679"/>
    </source>
</evidence>
<dbReference type="GO" id="GO:0004674">
    <property type="term" value="F:protein serine/threonine kinase activity"/>
    <property type="evidence" value="ECO:0007669"/>
    <property type="project" value="UniProtKB-KW"/>
</dbReference>
<dbReference type="AlphaFoldDB" id="A0A5N5PCF1"/>
<dbReference type="EMBL" id="VFJC01000006">
    <property type="protein sequence ID" value="KAB5577304.1"/>
    <property type="molecule type" value="Genomic_DNA"/>
</dbReference>
<dbReference type="GO" id="GO:0043066">
    <property type="term" value="P:negative regulation of apoptotic process"/>
    <property type="evidence" value="ECO:0007669"/>
    <property type="project" value="InterPro"/>
</dbReference>
<dbReference type="PROSITE" id="PS00108">
    <property type="entry name" value="PROTEIN_KINASE_ST"/>
    <property type="match status" value="1"/>
</dbReference>
<gene>
    <name evidence="14" type="ORF">PHYPO_G00208340</name>
</gene>
<keyword evidence="5" id="KW-0808">Transferase</keyword>
<dbReference type="PROSITE" id="PS50011">
    <property type="entry name" value="PROTEIN_KINASE_DOM"/>
    <property type="match status" value="1"/>
</dbReference>
<comment type="caution">
    <text evidence="14">The sequence shown here is derived from an EMBL/GenBank/DDBJ whole genome shotgun (WGS) entry which is preliminary data.</text>
</comment>
<comment type="similarity">
    <text evidence="1">Belongs to the protein kinase superfamily. CAMK Ser/Thr protein kinase family. PIM subfamily.</text>
</comment>